<protein>
    <submittedName>
        <fullName evidence="3">Uncharacterized protein</fullName>
    </submittedName>
</protein>
<evidence type="ECO:0000313" key="4">
    <source>
        <dbReference type="EMBL" id="UWX71866.1"/>
    </source>
</evidence>
<accession>A0A095W0B7</accession>
<dbReference type="KEGG" id="bgo:BM43_3305"/>
<sequence>MLAKRIRLVSAGAMLAASLAMALPVAHAAPVVKKVRLIELYSRYAKNDNMVSGLPEFGDDKRIRFSAVVVEHSQALVGGNILSAGDPSQPDEELARLSGFDDAEARKLDALPVGAKFNAICSIGYTLHTDYLSLTDCVVK</sequence>
<dbReference type="Proteomes" id="UP000029590">
    <property type="component" value="Unassembled WGS sequence"/>
</dbReference>
<name>A0A095W0B7_BURGA</name>
<evidence type="ECO:0000313" key="2">
    <source>
        <dbReference type="EMBL" id="KGC09197.1"/>
    </source>
</evidence>
<reference evidence="6" key="3">
    <citation type="submission" date="2017-09" db="EMBL/GenBank/DDBJ databases">
        <title>FDA dAtabase for Regulatory Grade micrObial Sequences (FDA-ARGOS): Supporting development and validation of Infectious Disease Dx tests.</title>
        <authorList>
            <person name="Minogue T."/>
            <person name="Wolcott M."/>
            <person name="Wasieloski L."/>
            <person name="Aguilar W."/>
            <person name="Moore D."/>
            <person name="Tallon L."/>
            <person name="Sadzewicz L."/>
            <person name="Ott S."/>
            <person name="Zhao X."/>
            <person name="Nagaraj S."/>
            <person name="Vavikolanu K."/>
            <person name="Aluvathingal J."/>
            <person name="Nadendla S."/>
            <person name="Sichtig H."/>
        </authorList>
    </citation>
    <scope>NUCLEOTIDE SEQUENCE [LARGE SCALE GENOMIC DNA]</scope>
    <source>
        <strain evidence="6">FDAARGOS_390</strain>
    </source>
</reference>
<dbReference type="OrthoDB" id="9033094at2"/>
<evidence type="ECO:0000313" key="3">
    <source>
        <dbReference type="EMBL" id="PEH38540.1"/>
    </source>
</evidence>
<dbReference type="EMBL" id="CP104214">
    <property type="protein sequence ID" value="UWX71866.1"/>
    <property type="molecule type" value="Genomic_DNA"/>
</dbReference>
<reference evidence="2 5" key="1">
    <citation type="submission" date="2014-04" db="EMBL/GenBank/DDBJ databases">
        <authorList>
            <person name="Bishop-Lilly K.A."/>
            <person name="Broomall S.M."/>
            <person name="Chain P.S."/>
            <person name="Chertkov O."/>
            <person name="Coyne S.R."/>
            <person name="Daligault H.E."/>
            <person name="Davenport K.W."/>
            <person name="Erkkila T."/>
            <person name="Frey K.G."/>
            <person name="Gibbons H.S."/>
            <person name="Gu W."/>
            <person name="Jaissle J."/>
            <person name="Johnson S.L."/>
            <person name="Koroleva G.I."/>
            <person name="Ladner J.T."/>
            <person name="Lo C.-C."/>
            <person name="Minogue T.D."/>
            <person name="Munk C."/>
            <person name="Palacios G.F."/>
            <person name="Redden C.L."/>
            <person name="Rosenzweig C.N."/>
            <person name="Scholz M.B."/>
            <person name="Teshima H."/>
            <person name="Xu Y."/>
        </authorList>
    </citation>
    <scope>NUCLEOTIDE SEQUENCE [LARGE SCALE GENOMIC DNA]</scope>
    <source>
        <strain evidence="2">Gladioli</strain>
        <strain evidence="5">gladioli</strain>
    </source>
</reference>
<feature type="chain" id="PRO_5011844104" evidence="1">
    <location>
        <begin position="23"/>
        <end position="140"/>
    </location>
</feature>
<dbReference type="RefSeq" id="WP_025098802.1">
    <property type="nucleotide sequence ID" value="NZ_CADEPO010000020.1"/>
</dbReference>
<evidence type="ECO:0000256" key="1">
    <source>
        <dbReference type="SAM" id="SignalP"/>
    </source>
</evidence>
<dbReference type="EMBL" id="PDDY01000004">
    <property type="protein sequence ID" value="PEH38540.1"/>
    <property type="molecule type" value="Genomic_DNA"/>
</dbReference>
<organism evidence="3 6">
    <name type="scientific">Burkholderia gladioli</name>
    <name type="common">Pseudomonas marginata</name>
    <name type="synonym">Phytomonas marginata</name>
    <dbReference type="NCBI Taxonomy" id="28095"/>
    <lineage>
        <taxon>Bacteria</taxon>
        <taxon>Pseudomonadati</taxon>
        <taxon>Pseudomonadota</taxon>
        <taxon>Betaproteobacteria</taxon>
        <taxon>Burkholderiales</taxon>
        <taxon>Burkholderiaceae</taxon>
        <taxon>Burkholderia</taxon>
    </lineage>
</organism>
<keyword evidence="1" id="KW-0732">Signal</keyword>
<dbReference type="Proteomes" id="UP000220629">
    <property type="component" value="Unassembled WGS sequence"/>
</dbReference>
<feature type="signal peptide" evidence="1">
    <location>
        <begin position="1"/>
        <end position="22"/>
    </location>
</feature>
<dbReference type="Proteomes" id="UP001059745">
    <property type="component" value="Chromosome 1"/>
</dbReference>
<reference evidence="4" key="4">
    <citation type="submission" date="2022-09" db="EMBL/GenBank/DDBJ databases">
        <title>Genomic of Burkholderia gladioli.</title>
        <authorList>
            <person name="Wu H."/>
        </authorList>
    </citation>
    <scope>NUCLEOTIDE SEQUENCE</scope>
    <source>
        <strain evidence="4">ZN-S4</strain>
    </source>
</reference>
<evidence type="ECO:0000313" key="6">
    <source>
        <dbReference type="Proteomes" id="UP000220629"/>
    </source>
</evidence>
<accession>A0A095FVP5</accession>
<evidence type="ECO:0000313" key="5">
    <source>
        <dbReference type="Proteomes" id="UP000029590"/>
    </source>
</evidence>
<reference evidence="3" key="2">
    <citation type="submission" date="2017-09" db="EMBL/GenBank/DDBJ databases">
        <title>FDA dAtabase for Regulatory Grade micrObial Sequences (FDA-ARGOS): Supporting development and validation of Infectious Disease Dx tests.</title>
        <authorList>
            <person name="Minogue T."/>
            <person name="Wolcott M."/>
            <person name="Wasieloski L."/>
            <person name="Aguilar W."/>
            <person name="Moore D."/>
            <person name="Tallon L.J."/>
            <person name="Sadzewicz L."/>
            <person name="Ott S."/>
            <person name="Zhao X."/>
            <person name="Nagaraj S."/>
            <person name="Vavikolanu K."/>
            <person name="Aluvathingal J."/>
            <person name="Nadendla S."/>
            <person name="Sichtig H."/>
        </authorList>
    </citation>
    <scope>NUCLEOTIDE SEQUENCE</scope>
    <source>
        <strain evidence="3">FDAARGOS_390</strain>
    </source>
</reference>
<proteinExistence type="predicted"/>
<gene>
    <name evidence="3" type="ORF">CRM94_29620</name>
    <name evidence="2" type="ORF">DM48_5611</name>
    <name evidence="4" type="ORF">NYZ96_09045</name>
</gene>
<dbReference type="AlphaFoldDB" id="A0A095W0B7"/>
<dbReference type="EMBL" id="JPGG01000018">
    <property type="protein sequence ID" value="KGC09197.1"/>
    <property type="molecule type" value="Genomic_DNA"/>
</dbReference>